<accession>A0A370KD62</accession>
<evidence type="ECO:0000256" key="2">
    <source>
        <dbReference type="ARBA" id="ARBA00005774"/>
    </source>
</evidence>
<feature type="transmembrane region" description="Helical" evidence="7">
    <location>
        <begin position="93"/>
        <end position="110"/>
    </location>
</feature>
<dbReference type="PANTHER" id="PTHR38596:SF1">
    <property type="entry name" value="UPF0114 PROTEIN YQHA"/>
    <property type="match status" value="1"/>
</dbReference>
<organism evidence="8 9">
    <name type="scientific">Dyella solisilvae</name>
    <dbReference type="NCBI Taxonomy" id="1920168"/>
    <lineage>
        <taxon>Bacteria</taxon>
        <taxon>Pseudomonadati</taxon>
        <taxon>Pseudomonadota</taxon>
        <taxon>Gammaproteobacteria</taxon>
        <taxon>Lysobacterales</taxon>
        <taxon>Rhodanobacteraceae</taxon>
        <taxon>Dyella</taxon>
    </lineage>
</organism>
<evidence type="ECO:0000256" key="7">
    <source>
        <dbReference type="HAMAP-Rule" id="MF_00143"/>
    </source>
</evidence>
<keyword evidence="3 7" id="KW-1003">Cell membrane</keyword>
<dbReference type="Pfam" id="PF03350">
    <property type="entry name" value="UPF0114"/>
    <property type="match status" value="1"/>
</dbReference>
<evidence type="ECO:0000256" key="1">
    <source>
        <dbReference type="ARBA" id="ARBA00004651"/>
    </source>
</evidence>
<dbReference type="HAMAP" id="MF_00143">
    <property type="entry name" value="UPF0114"/>
    <property type="match status" value="1"/>
</dbReference>
<reference evidence="8 9" key="1">
    <citation type="submission" date="2018-07" db="EMBL/GenBank/DDBJ databases">
        <title>Dyella solisilvae sp. nov., isolated from the pine and broad-leaved mixed forest soil.</title>
        <authorList>
            <person name="Gao Z."/>
            <person name="Qiu L."/>
        </authorList>
    </citation>
    <scope>NUCLEOTIDE SEQUENCE [LARGE SCALE GENOMIC DNA]</scope>
    <source>
        <strain evidence="8 9">DHG54</strain>
    </source>
</reference>
<keyword evidence="4 7" id="KW-0812">Transmembrane</keyword>
<dbReference type="GO" id="GO:0005886">
    <property type="term" value="C:plasma membrane"/>
    <property type="evidence" value="ECO:0007669"/>
    <property type="project" value="UniProtKB-SubCell"/>
</dbReference>
<dbReference type="EMBL" id="QQSY01000001">
    <property type="protein sequence ID" value="RDJ00594.1"/>
    <property type="molecule type" value="Genomic_DNA"/>
</dbReference>
<dbReference type="AlphaFoldDB" id="A0A370KD62"/>
<comment type="similarity">
    <text evidence="2 7">Belongs to the UPF0114 family.</text>
</comment>
<dbReference type="PANTHER" id="PTHR38596">
    <property type="entry name" value="UPF0114 PROTEIN YQHA"/>
    <property type="match status" value="1"/>
</dbReference>
<evidence type="ECO:0000256" key="6">
    <source>
        <dbReference type="ARBA" id="ARBA00023136"/>
    </source>
</evidence>
<name>A0A370KD62_9GAMM</name>
<gene>
    <name evidence="8" type="ORF">DVT68_00540</name>
</gene>
<evidence type="ECO:0000256" key="5">
    <source>
        <dbReference type="ARBA" id="ARBA00022989"/>
    </source>
</evidence>
<proteinExistence type="inferred from homology"/>
<feature type="transmembrane region" description="Helical" evidence="7">
    <location>
        <begin position="37"/>
        <end position="63"/>
    </location>
</feature>
<evidence type="ECO:0000256" key="3">
    <source>
        <dbReference type="ARBA" id="ARBA00022475"/>
    </source>
</evidence>
<evidence type="ECO:0000313" key="9">
    <source>
        <dbReference type="Proteomes" id="UP000254711"/>
    </source>
</evidence>
<sequence>MVPFYFGLVLTIFALLLVFLRELVFNLRHLFELTPTAAILMALALIDLTLVANLLLIVTLAGYENFVDRIDSASEIRPSWMGMVDFTDMKMKLMGSIIAISAIALLRAFMKMEEGETFERGQLIWMAIIHCTLLLSAIALAISDRVSSLTTRRRKTTGD</sequence>
<keyword evidence="9" id="KW-1185">Reference proteome</keyword>
<feature type="transmembrane region" description="Helical" evidence="7">
    <location>
        <begin position="122"/>
        <end position="142"/>
    </location>
</feature>
<protein>
    <recommendedName>
        <fullName evidence="7">UPF0114 protein DVT68_00540</fullName>
    </recommendedName>
</protein>
<dbReference type="Proteomes" id="UP000254711">
    <property type="component" value="Unassembled WGS sequence"/>
</dbReference>
<evidence type="ECO:0000256" key="4">
    <source>
        <dbReference type="ARBA" id="ARBA00022692"/>
    </source>
</evidence>
<feature type="transmembrane region" description="Helical" evidence="7">
    <location>
        <begin position="6"/>
        <end position="25"/>
    </location>
</feature>
<dbReference type="InterPro" id="IPR020761">
    <property type="entry name" value="UPF0114_bac"/>
</dbReference>
<evidence type="ECO:0000313" key="8">
    <source>
        <dbReference type="EMBL" id="RDJ00594.1"/>
    </source>
</evidence>
<comment type="subcellular location">
    <subcellularLocation>
        <location evidence="1 7">Cell membrane</location>
        <topology evidence="1 7">Multi-pass membrane protein</topology>
    </subcellularLocation>
</comment>
<comment type="caution">
    <text evidence="8">The sequence shown here is derived from an EMBL/GenBank/DDBJ whole genome shotgun (WGS) entry which is preliminary data.</text>
</comment>
<keyword evidence="5 7" id="KW-1133">Transmembrane helix</keyword>
<dbReference type="InterPro" id="IPR005134">
    <property type="entry name" value="UPF0114"/>
</dbReference>
<dbReference type="OrthoDB" id="9783569at2"/>
<keyword evidence="6 7" id="KW-0472">Membrane</keyword>